<comment type="similarity">
    <text evidence="2">Belongs to the prominin family.</text>
</comment>
<feature type="chain" id="PRO_5018191465" evidence="9">
    <location>
        <begin position="34"/>
        <end position="1105"/>
    </location>
</feature>
<dbReference type="PaxDb" id="121845-A0A3Q0ITJ6"/>
<reference evidence="11" key="1">
    <citation type="submission" date="2025-08" db="UniProtKB">
        <authorList>
            <consortium name="RefSeq"/>
        </authorList>
    </citation>
    <scope>IDENTIFICATION</scope>
</reference>
<feature type="transmembrane region" description="Helical" evidence="8">
    <location>
        <begin position="551"/>
        <end position="575"/>
    </location>
</feature>
<name>A0A3Q0ITJ6_DIACI</name>
<dbReference type="AlphaFoldDB" id="A0A3Q0ITJ6"/>
<evidence type="ECO:0000256" key="8">
    <source>
        <dbReference type="SAM" id="Phobius"/>
    </source>
</evidence>
<gene>
    <name evidence="11" type="primary">LOC103509470</name>
</gene>
<organism evidence="10 11">
    <name type="scientific">Diaphorina citri</name>
    <name type="common">Asian citrus psyllid</name>
    <dbReference type="NCBI Taxonomy" id="121845"/>
    <lineage>
        <taxon>Eukaryota</taxon>
        <taxon>Metazoa</taxon>
        <taxon>Ecdysozoa</taxon>
        <taxon>Arthropoda</taxon>
        <taxon>Hexapoda</taxon>
        <taxon>Insecta</taxon>
        <taxon>Pterygota</taxon>
        <taxon>Neoptera</taxon>
        <taxon>Paraneoptera</taxon>
        <taxon>Hemiptera</taxon>
        <taxon>Sternorrhyncha</taxon>
        <taxon>Psylloidea</taxon>
        <taxon>Psyllidae</taxon>
        <taxon>Diaphorininae</taxon>
        <taxon>Diaphorina</taxon>
    </lineage>
</organism>
<accession>A0A3Q0ITJ6</accession>
<evidence type="ECO:0000256" key="9">
    <source>
        <dbReference type="SAM" id="SignalP"/>
    </source>
</evidence>
<feature type="compositionally biased region" description="Basic residues" evidence="7">
    <location>
        <begin position="1007"/>
        <end position="1016"/>
    </location>
</feature>
<keyword evidence="4 8" id="KW-1133">Transmembrane helix</keyword>
<feature type="region of interest" description="Disordered" evidence="7">
    <location>
        <begin position="1003"/>
        <end position="1105"/>
    </location>
</feature>
<dbReference type="GeneID" id="103509470"/>
<evidence type="ECO:0000313" key="10">
    <source>
        <dbReference type="Proteomes" id="UP000079169"/>
    </source>
</evidence>
<keyword evidence="3 8" id="KW-0812">Transmembrane</keyword>
<feature type="transmembrane region" description="Helical" evidence="8">
    <location>
        <begin position="274"/>
        <end position="293"/>
    </location>
</feature>
<comment type="subcellular location">
    <subcellularLocation>
        <location evidence="1">Membrane</location>
        <topology evidence="1">Multi-pass membrane protein</topology>
    </subcellularLocation>
</comment>
<evidence type="ECO:0000256" key="7">
    <source>
        <dbReference type="SAM" id="MobiDB-lite"/>
    </source>
</evidence>
<feature type="compositionally biased region" description="Pro residues" evidence="7">
    <location>
        <begin position="1095"/>
        <end position="1105"/>
    </location>
</feature>
<keyword evidence="9" id="KW-0732">Signal</keyword>
<sequence length="1105" mass="123370">MAVFTKYSKSRFKLTHLSLICIAVVLCSQSVLGQWPGSYSRKQVRIFEGTVSESLHNIMPYEPFDYTEPNISRAYASSTRFYSKGMGHLYYFTNLFINTILKDQAYPEGFLQVVDGNTIQLADVRTEWTVYWRHYGPTLAVLLAFTLLGLLMPVFGLLFCCCRCTGRCSARTQPFDKRYDFCKRHAYGMLLCALTVLISFGVVCSFVTNENLEEGAHNLAKELRTSLKDVDLYVNNTKVEVNHLLINNFNEFDRSITKILKASGEIVKNRLGTMSNAAVLTNLTNIVHGLAAIRNDLKEIDSLTRSLQDTAEQLEIALTEFRQTLLQKLNQCKNDVACRNLMRKYNIKDLSLEANFTKVLQTYIPKLPNVTASLQNISTLISSDIEQEVLKSKRAFDNIKLDIQRTVDEHIPEITAYIAKTGERLRSGSRDINEVLDRFHEVVDAQGSRTIDHGDALLKQYGHYRYYVGLGVSFILLTVLLCLSLGLLCGFCGARPDSGYSDGYYVGLGVSFILLTVLLCLSLGLLCGFCGARPDSGYSDDCCNKGSGASFLMLGVWVMFISSAALAFVTLIYFITGVTADRVICEPLKNPGNSRIFSLLDQVVDLNSIYETSNDGGPRGLPREFRYSMADEDRSRGGGGGASLYSEEKGSKDLVMSEIVKSCHKNSSLFNVLQLRQFTRLADLMKYPENNQLRQVIKELSQNIHVNYKIKILTPEAQEQLLRLSSSPLSDIDFPAYTHILGEKITSIDLLALSAAINETIEKLPPSQNELKLALRNNVMYMKMHHETQVVGMLDLSKRLEAAASLLHEHLKFNHSSLGAAVDNLLKQVEASRMLDLSKRLEAAASLLHEHLKFNHSSLRTAVDNLLNQVEHAQTMLDQKGPTLVAQLGSDFGSEFEKHVDHYVSRVINHLEFDVGKCWPLSLVYNATVVSGCSKILSPYNGFWFSVGGVFLLQQTYCRKILGCLGKNDLTVNTSCICKTYPGPLVEEEYLYDAYANRDNIPLSNVGKKKKRKNHQSHGASGGDAYGPEGLNPDYSAHLGRNERNRLQGGGAAVPSGSNADPRFSDMAPKNWDFPNGGPPRYQQSTPLSTEYERPPPYYYPGPPK</sequence>
<evidence type="ECO:0000256" key="3">
    <source>
        <dbReference type="ARBA" id="ARBA00022692"/>
    </source>
</evidence>
<dbReference type="PANTHER" id="PTHR22730:SF1">
    <property type="entry name" value="PROMININ-LIKE PROTEIN"/>
    <property type="match status" value="1"/>
</dbReference>
<dbReference type="Proteomes" id="UP000079169">
    <property type="component" value="Unplaced"/>
</dbReference>
<dbReference type="PANTHER" id="PTHR22730">
    <property type="entry name" value="PROMININ PROM PROTEIN"/>
    <property type="match status" value="1"/>
</dbReference>
<feature type="transmembrane region" description="Helical" evidence="8">
    <location>
        <begin position="139"/>
        <end position="165"/>
    </location>
</feature>
<protein>
    <submittedName>
        <fullName evidence="11">LOW QUALITY PROTEIN: prominin-like protein</fullName>
    </submittedName>
</protein>
<feature type="transmembrane region" description="Helical" evidence="8">
    <location>
        <begin position="508"/>
        <end position="530"/>
    </location>
</feature>
<dbReference type="InterPro" id="IPR008795">
    <property type="entry name" value="Prominin"/>
</dbReference>
<evidence type="ECO:0000256" key="4">
    <source>
        <dbReference type="ARBA" id="ARBA00022989"/>
    </source>
</evidence>
<proteinExistence type="inferred from homology"/>
<evidence type="ECO:0000256" key="6">
    <source>
        <dbReference type="ARBA" id="ARBA00023180"/>
    </source>
</evidence>
<dbReference type="GO" id="GO:0016020">
    <property type="term" value="C:membrane"/>
    <property type="evidence" value="ECO:0007669"/>
    <property type="project" value="UniProtKB-SubCell"/>
</dbReference>
<evidence type="ECO:0000313" key="11">
    <source>
        <dbReference type="RefSeq" id="XP_026679591.1"/>
    </source>
</evidence>
<dbReference type="STRING" id="121845.A0A3Q0ITJ6"/>
<keyword evidence="6" id="KW-0325">Glycoprotein</keyword>
<dbReference type="KEGG" id="dci:103509470"/>
<feature type="transmembrane region" description="Helical" evidence="8">
    <location>
        <begin position="466"/>
        <end position="488"/>
    </location>
</feature>
<evidence type="ECO:0000256" key="5">
    <source>
        <dbReference type="ARBA" id="ARBA00023136"/>
    </source>
</evidence>
<feature type="signal peptide" evidence="9">
    <location>
        <begin position="1"/>
        <end position="33"/>
    </location>
</feature>
<dbReference type="Pfam" id="PF05478">
    <property type="entry name" value="Prominin"/>
    <property type="match status" value="3"/>
</dbReference>
<feature type="transmembrane region" description="Helical" evidence="8">
    <location>
        <begin position="186"/>
        <end position="208"/>
    </location>
</feature>
<keyword evidence="5 8" id="KW-0472">Membrane</keyword>
<dbReference type="RefSeq" id="XP_026679591.1">
    <property type="nucleotide sequence ID" value="XM_026823790.1"/>
</dbReference>
<evidence type="ECO:0000256" key="1">
    <source>
        <dbReference type="ARBA" id="ARBA00004141"/>
    </source>
</evidence>
<keyword evidence="10" id="KW-1185">Reference proteome</keyword>
<evidence type="ECO:0000256" key="2">
    <source>
        <dbReference type="ARBA" id="ARBA00006058"/>
    </source>
</evidence>